<evidence type="ECO:0000256" key="1">
    <source>
        <dbReference type="SAM" id="MobiDB-lite"/>
    </source>
</evidence>
<comment type="caution">
    <text evidence="2">The sequence shown here is derived from an EMBL/GenBank/DDBJ whole genome shotgun (WGS) entry which is preliminary data.</text>
</comment>
<name>A0A7C1AVA7_9BACT</name>
<feature type="region of interest" description="Disordered" evidence="1">
    <location>
        <begin position="245"/>
        <end position="298"/>
    </location>
</feature>
<dbReference type="AlphaFoldDB" id="A0A7C1AVA7"/>
<organism evidence="2">
    <name type="scientific">Thermodesulforhabdus norvegica</name>
    <dbReference type="NCBI Taxonomy" id="39841"/>
    <lineage>
        <taxon>Bacteria</taxon>
        <taxon>Pseudomonadati</taxon>
        <taxon>Thermodesulfobacteriota</taxon>
        <taxon>Syntrophobacteria</taxon>
        <taxon>Syntrophobacterales</taxon>
        <taxon>Thermodesulforhabdaceae</taxon>
        <taxon>Thermodesulforhabdus</taxon>
    </lineage>
</organism>
<accession>A0A7C1AVA7</accession>
<evidence type="ECO:0000313" key="2">
    <source>
        <dbReference type="EMBL" id="HDL89458.1"/>
    </source>
</evidence>
<protein>
    <submittedName>
        <fullName evidence="2">Uncharacterized protein</fullName>
    </submittedName>
</protein>
<gene>
    <name evidence="2" type="ORF">ENG14_00970</name>
</gene>
<proteinExistence type="predicted"/>
<dbReference type="Proteomes" id="UP000886355">
    <property type="component" value="Unassembled WGS sequence"/>
</dbReference>
<feature type="compositionally biased region" description="Pro residues" evidence="1">
    <location>
        <begin position="285"/>
        <end position="298"/>
    </location>
</feature>
<reference evidence="2" key="1">
    <citation type="journal article" date="2020" name="mSystems">
        <title>Genome- and Community-Level Interaction Insights into Carbon Utilization and Element Cycling Functions of Hydrothermarchaeota in Hydrothermal Sediment.</title>
        <authorList>
            <person name="Zhou Z."/>
            <person name="Liu Y."/>
            <person name="Xu W."/>
            <person name="Pan J."/>
            <person name="Luo Z.H."/>
            <person name="Li M."/>
        </authorList>
    </citation>
    <scope>NUCLEOTIDE SEQUENCE [LARGE SCALE GENOMIC DNA]</scope>
    <source>
        <strain evidence="2">HyVt-19</strain>
    </source>
</reference>
<sequence length="298" mass="32931">MKWRKFGQSTLMATLISFCLWSIGWAGNKQLMSEKMAKQDLKRNLVEMVVGYKVRSEGQFGLTENPNYRIQTKAGALIKGINVEKMIYDKEKDIAFCTGYIDLGDVINVVGERMSFKNVRVRGYGFGTMTPSSKPPLMALRAALLNAYDELAAKIVGERIMSVSEAENFILTNDINRSKVLAAVYGAYIPNIDLDHPNRGWGWDEDGNAFVRLRLDVRKVRDILGQNIRYEGPNIVEVIGRGAQKDELSGPQEGAPGGSRLHGTEYRSLPVPTGSTAERELKAVPAPPGGPTPPQAQQ</sequence>
<dbReference type="EMBL" id="DQZW01000044">
    <property type="protein sequence ID" value="HDL89458.1"/>
    <property type="molecule type" value="Genomic_DNA"/>
</dbReference>